<dbReference type="EMBL" id="FOSK01000013">
    <property type="protein sequence ID" value="SFK98456.1"/>
    <property type="molecule type" value="Genomic_DNA"/>
</dbReference>
<accession>A0A1I4E294</accession>
<evidence type="ECO:0000313" key="2">
    <source>
        <dbReference type="EMBL" id="SFK98456.1"/>
    </source>
</evidence>
<protein>
    <submittedName>
        <fullName evidence="2">Uncharacterized protein</fullName>
    </submittedName>
</protein>
<evidence type="ECO:0000313" key="3">
    <source>
        <dbReference type="Proteomes" id="UP000199598"/>
    </source>
</evidence>
<comment type="caution">
    <text evidence="2">The sequence shown here is derived from an EMBL/GenBank/DDBJ whole genome shotgun (WGS) entry which is preliminary data.</text>
</comment>
<reference evidence="2 3" key="1">
    <citation type="submission" date="2016-10" db="EMBL/GenBank/DDBJ databases">
        <authorList>
            <person name="Varghese N."/>
            <person name="Submissions S."/>
        </authorList>
    </citation>
    <scope>NUCLEOTIDE SEQUENCE [LARGE SCALE GENOMIC DNA]</scope>
    <source>
        <strain evidence="2 3">DSM 16392</strain>
    </source>
</reference>
<gene>
    <name evidence="2" type="ORF">SAMN04488518_11364</name>
</gene>
<feature type="region of interest" description="Disordered" evidence="1">
    <location>
        <begin position="72"/>
        <end position="105"/>
    </location>
</feature>
<evidence type="ECO:0000256" key="1">
    <source>
        <dbReference type="SAM" id="MobiDB-lite"/>
    </source>
</evidence>
<dbReference type="RefSeq" id="WP_093522640.1">
    <property type="nucleotide sequence ID" value="NZ_FOSK01000013.1"/>
</dbReference>
<sequence length="227" mass="24861">MQDDAPLVMATFVQVADRDGVSKSAVSKNVRNYADNHNLPVERDGRGRITCFSLAHYDHIRSRFSNPLKAPTKLPAVQRSPTSQSVTEGSMPAIPGADPQSLNEGKRQETWLKVLRLRLTMQEELGNLVRRDLMEDALATMGGEIKSVVARLPNRADDLAARLTKDGVHGLRLALKDAAFEVAEEIAEAMEAAFRDAPQFDDLPDGLIGAEASAEELMLAGEQQEEL</sequence>
<feature type="compositionally biased region" description="Polar residues" evidence="1">
    <location>
        <begin position="79"/>
        <end position="88"/>
    </location>
</feature>
<name>A0A1I4E294_9HYPH</name>
<dbReference type="Proteomes" id="UP000199598">
    <property type="component" value="Unassembled WGS sequence"/>
</dbReference>
<proteinExistence type="predicted"/>
<organism evidence="2 3">
    <name type="scientific">Pseudovibrio ascidiaceicola</name>
    <dbReference type="NCBI Taxonomy" id="285279"/>
    <lineage>
        <taxon>Bacteria</taxon>
        <taxon>Pseudomonadati</taxon>
        <taxon>Pseudomonadota</taxon>
        <taxon>Alphaproteobacteria</taxon>
        <taxon>Hyphomicrobiales</taxon>
        <taxon>Stappiaceae</taxon>
        <taxon>Pseudovibrio</taxon>
    </lineage>
</organism>
<keyword evidence="3" id="KW-1185">Reference proteome</keyword>